<protein>
    <recommendedName>
        <fullName evidence="4">Transporter-associated domain-containing protein</fullName>
    </recommendedName>
</protein>
<dbReference type="SMART" id="SM01091">
    <property type="entry name" value="CorC_HlyC"/>
    <property type="match status" value="1"/>
</dbReference>
<dbReference type="PANTHER" id="PTHR22777">
    <property type="entry name" value="HEMOLYSIN-RELATED"/>
    <property type="match status" value="1"/>
</dbReference>
<dbReference type="InterPro" id="IPR005170">
    <property type="entry name" value="Transptr-assoc_dom"/>
</dbReference>
<feature type="region of interest" description="Disordered" evidence="3">
    <location>
        <begin position="128"/>
        <end position="172"/>
    </location>
</feature>
<dbReference type="Gene3D" id="3.30.465.10">
    <property type="match status" value="1"/>
</dbReference>
<comment type="caution">
    <text evidence="5">The sequence shown here is derived from an EMBL/GenBank/DDBJ whole genome shotgun (WGS) entry which is preliminary data.</text>
</comment>
<accession>A0A7J8PQ24</accession>
<dbReference type="InterPro" id="IPR016169">
    <property type="entry name" value="FAD-bd_PCMH_sub2"/>
</dbReference>
<gene>
    <name evidence="5" type="ORF">Gorai_019876</name>
</gene>
<evidence type="ECO:0000259" key="4">
    <source>
        <dbReference type="SMART" id="SM01091"/>
    </source>
</evidence>
<evidence type="ECO:0000256" key="2">
    <source>
        <dbReference type="ARBA" id="ARBA00023122"/>
    </source>
</evidence>
<dbReference type="PANTHER" id="PTHR22777:SF17">
    <property type="entry name" value="UPF0053 PROTEIN SLL0260"/>
    <property type="match status" value="1"/>
</dbReference>
<evidence type="ECO:0000313" key="6">
    <source>
        <dbReference type="Proteomes" id="UP000593578"/>
    </source>
</evidence>
<proteinExistence type="predicted"/>
<keyword evidence="2" id="KW-0129">CBS domain</keyword>
<evidence type="ECO:0000256" key="3">
    <source>
        <dbReference type="SAM" id="MobiDB-lite"/>
    </source>
</evidence>
<feature type="region of interest" description="Disordered" evidence="3">
    <location>
        <begin position="54"/>
        <end position="78"/>
    </location>
</feature>
<evidence type="ECO:0000313" key="5">
    <source>
        <dbReference type="EMBL" id="MBA0591193.1"/>
    </source>
</evidence>
<dbReference type="SUPFAM" id="SSF56176">
    <property type="entry name" value="FAD-binding/transporter-associated domain-like"/>
    <property type="match status" value="1"/>
</dbReference>
<reference evidence="5 6" key="1">
    <citation type="journal article" date="2019" name="Genome Biol. Evol.">
        <title>Insights into the evolution of the New World diploid cottons (Gossypium, subgenus Houzingenia) based on genome sequencing.</title>
        <authorList>
            <person name="Grover C.E."/>
            <person name="Arick M.A. 2nd"/>
            <person name="Thrash A."/>
            <person name="Conover J.L."/>
            <person name="Sanders W.S."/>
            <person name="Peterson D.G."/>
            <person name="Frelichowski J.E."/>
            <person name="Scheffler J.A."/>
            <person name="Scheffler B.E."/>
            <person name="Wendel J.F."/>
        </authorList>
    </citation>
    <scope>NUCLEOTIDE SEQUENCE [LARGE SCALE GENOMIC DNA]</scope>
    <source>
        <strain evidence="5">8</strain>
        <tissue evidence="5">Leaf</tissue>
    </source>
</reference>
<sequence>MRAEGIFDVDANTSIDQLSEDLNIKMPEEHQYETVSGFVCEAFGYIPRTGESVKVELERGNQEEEDENSEAASDRQDLKERRQIYKLEILAGNARKVSAVRFERVNNEEALLDAMSVTPMVPKIMKKWSKDEDSNNGKHNEDTFENKQEDNLLDDHYVIADHKDDNESSNGQ</sequence>
<dbReference type="EMBL" id="JABEZZ010000007">
    <property type="protein sequence ID" value="MBA0591193.1"/>
    <property type="molecule type" value="Genomic_DNA"/>
</dbReference>
<dbReference type="Proteomes" id="UP000593578">
    <property type="component" value="Unassembled WGS sequence"/>
</dbReference>
<dbReference type="GO" id="GO:0050660">
    <property type="term" value="F:flavin adenine dinucleotide binding"/>
    <property type="evidence" value="ECO:0007669"/>
    <property type="project" value="InterPro"/>
</dbReference>
<evidence type="ECO:0000256" key="1">
    <source>
        <dbReference type="ARBA" id="ARBA00022737"/>
    </source>
</evidence>
<feature type="domain" description="Transporter-associated" evidence="4">
    <location>
        <begin position="1"/>
        <end position="106"/>
    </location>
</feature>
<dbReference type="Pfam" id="PF03471">
    <property type="entry name" value="CorC_HlyC"/>
    <property type="match status" value="1"/>
</dbReference>
<feature type="compositionally biased region" description="Basic and acidic residues" evidence="3">
    <location>
        <begin position="128"/>
        <end position="166"/>
    </location>
</feature>
<organism evidence="5 6">
    <name type="scientific">Gossypium raimondii</name>
    <name type="common">Peruvian cotton</name>
    <name type="synonym">Gossypium klotzschianum subsp. raimondii</name>
    <dbReference type="NCBI Taxonomy" id="29730"/>
    <lineage>
        <taxon>Eukaryota</taxon>
        <taxon>Viridiplantae</taxon>
        <taxon>Streptophyta</taxon>
        <taxon>Embryophyta</taxon>
        <taxon>Tracheophyta</taxon>
        <taxon>Spermatophyta</taxon>
        <taxon>Magnoliopsida</taxon>
        <taxon>eudicotyledons</taxon>
        <taxon>Gunneridae</taxon>
        <taxon>Pentapetalae</taxon>
        <taxon>rosids</taxon>
        <taxon>malvids</taxon>
        <taxon>Malvales</taxon>
        <taxon>Malvaceae</taxon>
        <taxon>Malvoideae</taxon>
        <taxon>Gossypium</taxon>
    </lineage>
</organism>
<dbReference type="InterPro" id="IPR036318">
    <property type="entry name" value="FAD-bd_PCMH-like_sf"/>
</dbReference>
<dbReference type="AlphaFoldDB" id="A0A7J8PQ24"/>
<name>A0A7J8PQ24_GOSRA</name>
<keyword evidence="1" id="KW-0677">Repeat</keyword>